<dbReference type="Proteomes" id="UP000652219">
    <property type="component" value="Unassembled WGS sequence"/>
</dbReference>
<protein>
    <submittedName>
        <fullName evidence="1">Uncharacterized protein</fullName>
    </submittedName>
</protein>
<reference evidence="1 2" key="1">
    <citation type="journal article" date="2020" name="Phytopathology">
        <title>Genome Sequence Resources of Colletotrichum truncatum, C. plurivorum, C. musicola, and C. sojae: Four Species Pathogenic to Soybean (Glycine max).</title>
        <authorList>
            <person name="Rogerio F."/>
            <person name="Boufleur T.R."/>
            <person name="Ciampi-Guillardi M."/>
            <person name="Sukno S.A."/>
            <person name="Thon M.R."/>
            <person name="Massola Junior N.S."/>
            <person name="Baroncelli R."/>
        </authorList>
    </citation>
    <scope>NUCLEOTIDE SEQUENCE [LARGE SCALE GENOMIC DNA]</scope>
    <source>
        <strain evidence="1 2">LFN0009</strain>
    </source>
</reference>
<dbReference type="AlphaFoldDB" id="A0A8H6MNB9"/>
<dbReference type="EMBL" id="WIGN01000277">
    <property type="protein sequence ID" value="KAF6802310.1"/>
    <property type="molecule type" value="Genomic_DNA"/>
</dbReference>
<gene>
    <name evidence="1" type="ORF">CSOJ01_11671</name>
</gene>
<name>A0A8H6MNB9_9PEZI</name>
<proteinExistence type="predicted"/>
<sequence>MGSCKLVVVVVVTALEGNDEQDEEEFGGDARERLPSVLSLVLAFSLIEDSSPIPPQIALRKHLRCGTPSPLIEAHAPIVFNTLTVLNASLRYAFTVSLNRSSSETVLSPLASVKPQTLASGTIVVGEAIWARESASTALICIPRGGHARSGHQRVEVAVGLVIGRTTISR</sequence>
<evidence type="ECO:0000313" key="2">
    <source>
        <dbReference type="Proteomes" id="UP000652219"/>
    </source>
</evidence>
<keyword evidence="2" id="KW-1185">Reference proteome</keyword>
<comment type="caution">
    <text evidence="1">The sequence shown here is derived from an EMBL/GenBank/DDBJ whole genome shotgun (WGS) entry which is preliminary data.</text>
</comment>
<evidence type="ECO:0000313" key="1">
    <source>
        <dbReference type="EMBL" id="KAF6802310.1"/>
    </source>
</evidence>
<organism evidence="1 2">
    <name type="scientific">Colletotrichum sojae</name>
    <dbReference type="NCBI Taxonomy" id="2175907"/>
    <lineage>
        <taxon>Eukaryota</taxon>
        <taxon>Fungi</taxon>
        <taxon>Dikarya</taxon>
        <taxon>Ascomycota</taxon>
        <taxon>Pezizomycotina</taxon>
        <taxon>Sordariomycetes</taxon>
        <taxon>Hypocreomycetidae</taxon>
        <taxon>Glomerellales</taxon>
        <taxon>Glomerellaceae</taxon>
        <taxon>Colletotrichum</taxon>
        <taxon>Colletotrichum orchidearum species complex</taxon>
    </lineage>
</organism>
<accession>A0A8H6MNB9</accession>